<reference evidence="2 3" key="1">
    <citation type="submission" date="2018-05" db="EMBL/GenBank/DDBJ databases">
        <title>Abyssibacter profundi OUC007T gen. nov., sp. nov, a marine bacterium isolated from seawater of the Mariana Trench.</title>
        <authorList>
            <person name="Zhou S."/>
        </authorList>
    </citation>
    <scope>NUCLEOTIDE SEQUENCE [LARGE SCALE GENOMIC DNA]</scope>
    <source>
        <strain evidence="2 3">OUC007</strain>
    </source>
</reference>
<evidence type="ECO:0000313" key="3">
    <source>
        <dbReference type="Proteomes" id="UP000251800"/>
    </source>
</evidence>
<name>A0A363UKW9_9GAMM</name>
<gene>
    <name evidence="2" type="ORF">DEH80_09585</name>
</gene>
<dbReference type="EMBL" id="QEQK01000007">
    <property type="protein sequence ID" value="PWN56053.1"/>
    <property type="molecule type" value="Genomic_DNA"/>
</dbReference>
<organism evidence="2 3">
    <name type="scientific">Abyssibacter profundi</name>
    <dbReference type="NCBI Taxonomy" id="2182787"/>
    <lineage>
        <taxon>Bacteria</taxon>
        <taxon>Pseudomonadati</taxon>
        <taxon>Pseudomonadota</taxon>
        <taxon>Gammaproteobacteria</taxon>
        <taxon>Chromatiales</taxon>
        <taxon>Oceanococcaceae</taxon>
        <taxon>Abyssibacter</taxon>
    </lineage>
</organism>
<protein>
    <submittedName>
        <fullName evidence="2">Uncharacterized protein</fullName>
    </submittedName>
</protein>
<dbReference type="AlphaFoldDB" id="A0A363UKW9"/>
<keyword evidence="1" id="KW-0732">Signal</keyword>
<evidence type="ECO:0000313" key="2">
    <source>
        <dbReference type="EMBL" id="PWN56053.1"/>
    </source>
</evidence>
<sequence length="67" mass="6703">MLKMKIVKQVIAAAALSAAMSTAGAADSTQSDLAICFAPSPVGKVTDVIGVTIDALACVVNQLVSPE</sequence>
<accession>A0A363UKW9</accession>
<keyword evidence="3" id="KW-1185">Reference proteome</keyword>
<dbReference type="Proteomes" id="UP000251800">
    <property type="component" value="Unassembled WGS sequence"/>
</dbReference>
<comment type="caution">
    <text evidence="2">The sequence shown here is derived from an EMBL/GenBank/DDBJ whole genome shotgun (WGS) entry which is preliminary data.</text>
</comment>
<feature type="chain" id="PRO_5016702478" evidence="1">
    <location>
        <begin position="26"/>
        <end position="67"/>
    </location>
</feature>
<proteinExistence type="predicted"/>
<feature type="signal peptide" evidence="1">
    <location>
        <begin position="1"/>
        <end position="25"/>
    </location>
</feature>
<evidence type="ECO:0000256" key="1">
    <source>
        <dbReference type="SAM" id="SignalP"/>
    </source>
</evidence>